<dbReference type="Proteomes" id="UP000799640">
    <property type="component" value="Unassembled WGS sequence"/>
</dbReference>
<dbReference type="PRINTS" id="PR00385">
    <property type="entry name" value="P450"/>
</dbReference>
<evidence type="ECO:0000256" key="9">
    <source>
        <dbReference type="PIRSR" id="PIRSR602403-1"/>
    </source>
</evidence>
<sequence>MALISWDSAFRAAFATVVAYLIHFIIKLFRHRRQMMGLPGPPYHPILGHLPVAIEMARSLPPDVHPHHYWAWLKKRYNLGPFYYFDAWPMGPPTLIICEPEVADHVTVKHNLDKHPMVKQYLKQHLGTDNMAAANGIVWKRARTVYNPGFATSHLMTVIASIVDDVVTLSEVLGEAADSSEVIQLETVAMKLSFDVIGRLVLGVSLGSQRKSNVLVDAFRRQLHFLSSSNTWASPLAGVNPLQQFSIWRNARVIDGYLGRELDERFAKQDESETTARPRTIIDVALRTYNEDRGTTAANMRTMDAAFRRSAIDQIKTFVFAGHDTISTTISMLFYYLSTAPHAVSTLRAELSTTFPPTTAETAARIRADPYILNSLPYATACIKETLRLFPPANTVRIGSPSVHITDPGTGATYPTLPRPGTVVWPDAYVLGRDDAYFPRATEFLPERWLPESPVAQAPVGAWRPFERGPRNCIGSEFGVMEVKVVVALCAREFEFEAVWPEGVADVDGERCYQMLFGSAKPKGGVPGRMKRMGRNG</sequence>
<keyword evidence="10" id="KW-1133">Transmembrane helix</keyword>
<dbReference type="GO" id="GO:0004497">
    <property type="term" value="F:monooxygenase activity"/>
    <property type="evidence" value="ECO:0007669"/>
    <property type="project" value="UniProtKB-KW"/>
</dbReference>
<dbReference type="GO" id="GO:0020037">
    <property type="term" value="F:heme binding"/>
    <property type="evidence" value="ECO:0007669"/>
    <property type="project" value="InterPro"/>
</dbReference>
<evidence type="ECO:0000256" key="8">
    <source>
        <dbReference type="ARBA" id="ARBA00023033"/>
    </source>
</evidence>
<keyword evidence="4 9" id="KW-0349">Heme</keyword>
<keyword evidence="6" id="KW-0560">Oxidoreductase</keyword>
<evidence type="ECO:0000256" key="5">
    <source>
        <dbReference type="ARBA" id="ARBA00022723"/>
    </source>
</evidence>
<dbReference type="Gene3D" id="1.10.630.10">
    <property type="entry name" value="Cytochrome P450"/>
    <property type="match status" value="1"/>
</dbReference>
<dbReference type="InterPro" id="IPR050121">
    <property type="entry name" value="Cytochrome_P450_monoxygenase"/>
</dbReference>
<evidence type="ECO:0000256" key="6">
    <source>
        <dbReference type="ARBA" id="ARBA00023002"/>
    </source>
</evidence>
<keyword evidence="12" id="KW-1185">Reference proteome</keyword>
<keyword evidence="7 9" id="KW-0408">Iron</keyword>
<keyword evidence="10" id="KW-0472">Membrane</keyword>
<evidence type="ECO:0000256" key="4">
    <source>
        <dbReference type="ARBA" id="ARBA00022617"/>
    </source>
</evidence>
<gene>
    <name evidence="11" type="ORF">EJ06DRAFT_316344</name>
</gene>
<dbReference type="AlphaFoldDB" id="A0A6G1I3V5"/>
<keyword evidence="8" id="KW-0503">Monooxygenase</keyword>
<proteinExistence type="inferred from homology"/>
<comment type="similarity">
    <text evidence="3">Belongs to the cytochrome P450 family.</text>
</comment>
<dbReference type="InterPro" id="IPR036396">
    <property type="entry name" value="Cyt_P450_sf"/>
</dbReference>
<name>A0A6G1I3V5_9PEZI</name>
<keyword evidence="10" id="KW-0812">Transmembrane</keyword>
<feature type="transmembrane region" description="Helical" evidence="10">
    <location>
        <begin position="12"/>
        <end position="29"/>
    </location>
</feature>
<evidence type="ECO:0000256" key="3">
    <source>
        <dbReference type="ARBA" id="ARBA00010617"/>
    </source>
</evidence>
<accession>A0A6G1I3V5</accession>
<dbReference type="InterPro" id="IPR002403">
    <property type="entry name" value="Cyt_P450_E_grp-IV"/>
</dbReference>
<dbReference type="OrthoDB" id="10029320at2759"/>
<dbReference type="Pfam" id="PF00067">
    <property type="entry name" value="p450"/>
    <property type="match status" value="1"/>
</dbReference>
<keyword evidence="5 9" id="KW-0479">Metal-binding</keyword>
<dbReference type="PRINTS" id="PR00465">
    <property type="entry name" value="EP450IV"/>
</dbReference>
<dbReference type="SUPFAM" id="SSF48264">
    <property type="entry name" value="Cytochrome P450"/>
    <property type="match status" value="1"/>
</dbReference>
<evidence type="ECO:0000313" key="12">
    <source>
        <dbReference type="Proteomes" id="UP000799640"/>
    </source>
</evidence>
<dbReference type="GO" id="GO:0005506">
    <property type="term" value="F:iron ion binding"/>
    <property type="evidence" value="ECO:0007669"/>
    <property type="project" value="InterPro"/>
</dbReference>
<dbReference type="PANTHER" id="PTHR24305">
    <property type="entry name" value="CYTOCHROME P450"/>
    <property type="match status" value="1"/>
</dbReference>
<protein>
    <submittedName>
        <fullName evidence="11">Cytochrome P450</fullName>
    </submittedName>
</protein>
<comment type="cofactor">
    <cofactor evidence="1 9">
        <name>heme</name>
        <dbReference type="ChEBI" id="CHEBI:30413"/>
    </cofactor>
</comment>
<evidence type="ECO:0000256" key="2">
    <source>
        <dbReference type="ARBA" id="ARBA00005179"/>
    </source>
</evidence>
<evidence type="ECO:0000256" key="7">
    <source>
        <dbReference type="ARBA" id="ARBA00023004"/>
    </source>
</evidence>
<evidence type="ECO:0000313" key="11">
    <source>
        <dbReference type="EMBL" id="KAF2402988.1"/>
    </source>
</evidence>
<evidence type="ECO:0000256" key="10">
    <source>
        <dbReference type="SAM" id="Phobius"/>
    </source>
</evidence>
<dbReference type="InterPro" id="IPR001128">
    <property type="entry name" value="Cyt_P450"/>
</dbReference>
<reference evidence="11" key="1">
    <citation type="journal article" date="2020" name="Stud. Mycol.">
        <title>101 Dothideomycetes genomes: a test case for predicting lifestyles and emergence of pathogens.</title>
        <authorList>
            <person name="Haridas S."/>
            <person name="Albert R."/>
            <person name="Binder M."/>
            <person name="Bloem J."/>
            <person name="Labutti K."/>
            <person name="Salamov A."/>
            <person name="Andreopoulos B."/>
            <person name="Baker S."/>
            <person name="Barry K."/>
            <person name="Bills G."/>
            <person name="Bluhm B."/>
            <person name="Cannon C."/>
            <person name="Castanera R."/>
            <person name="Culley D."/>
            <person name="Daum C."/>
            <person name="Ezra D."/>
            <person name="Gonzalez J."/>
            <person name="Henrissat B."/>
            <person name="Kuo A."/>
            <person name="Liang C."/>
            <person name="Lipzen A."/>
            <person name="Lutzoni F."/>
            <person name="Magnuson J."/>
            <person name="Mondo S."/>
            <person name="Nolan M."/>
            <person name="Ohm R."/>
            <person name="Pangilinan J."/>
            <person name="Park H.-J."/>
            <person name="Ramirez L."/>
            <person name="Alfaro M."/>
            <person name="Sun H."/>
            <person name="Tritt A."/>
            <person name="Yoshinaga Y."/>
            <person name="Zwiers L.-H."/>
            <person name="Turgeon B."/>
            <person name="Goodwin S."/>
            <person name="Spatafora J."/>
            <person name="Crous P."/>
            <person name="Grigoriev I."/>
        </authorList>
    </citation>
    <scope>NUCLEOTIDE SEQUENCE</scope>
    <source>
        <strain evidence="11">CBS 262.69</strain>
    </source>
</reference>
<dbReference type="EMBL" id="ML996690">
    <property type="protein sequence ID" value="KAF2402988.1"/>
    <property type="molecule type" value="Genomic_DNA"/>
</dbReference>
<dbReference type="GO" id="GO:0016705">
    <property type="term" value="F:oxidoreductase activity, acting on paired donors, with incorporation or reduction of molecular oxygen"/>
    <property type="evidence" value="ECO:0007669"/>
    <property type="project" value="InterPro"/>
</dbReference>
<evidence type="ECO:0000256" key="1">
    <source>
        <dbReference type="ARBA" id="ARBA00001971"/>
    </source>
</evidence>
<dbReference type="PANTHER" id="PTHR24305:SF107">
    <property type="entry name" value="P450, PUTATIVE (EUROFUNG)-RELATED"/>
    <property type="match status" value="1"/>
</dbReference>
<feature type="binding site" description="axial binding residue" evidence="9">
    <location>
        <position position="473"/>
    </location>
    <ligand>
        <name>heme</name>
        <dbReference type="ChEBI" id="CHEBI:30413"/>
    </ligand>
    <ligandPart>
        <name>Fe</name>
        <dbReference type="ChEBI" id="CHEBI:18248"/>
    </ligandPart>
</feature>
<organism evidence="11 12">
    <name type="scientific">Trichodelitschia bisporula</name>
    <dbReference type="NCBI Taxonomy" id="703511"/>
    <lineage>
        <taxon>Eukaryota</taxon>
        <taxon>Fungi</taxon>
        <taxon>Dikarya</taxon>
        <taxon>Ascomycota</taxon>
        <taxon>Pezizomycotina</taxon>
        <taxon>Dothideomycetes</taxon>
        <taxon>Dothideomycetes incertae sedis</taxon>
        <taxon>Phaeotrichales</taxon>
        <taxon>Phaeotrichaceae</taxon>
        <taxon>Trichodelitschia</taxon>
    </lineage>
</organism>
<comment type="pathway">
    <text evidence="2">Secondary metabolite biosynthesis.</text>
</comment>